<dbReference type="AlphaFoldDB" id="A0A059CCR2"/>
<organism evidence="2">
    <name type="scientific">Eucalyptus grandis</name>
    <name type="common">Flooded gum</name>
    <dbReference type="NCBI Taxonomy" id="71139"/>
    <lineage>
        <taxon>Eukaryota</taxon>
        <taxon>Viridiplantae</taxon>
        <taxon>Streptophyta</taxon>
        <taxon>Embryophyta</taxon>
        <taxon>Tracheophyta</taxon>
        <taxon>Spermatophyta</taxon>
        <taxon>Magnoliopsida</taxon>
        <taxon>eudicotyledons</taxon>
        <taxon>Gunneridae</taxon>
        <taxon>Pentapetalae</taxon>
        <taxon>rosids</taxon>
        <taxon>malvids</taxon>
        <taxon>Myrtales</taxon>
        <taxon>Myrtaceae</taxon>
        <taxon>Myrtoideae</taxon>
        <taxon>Eucalypteae</taxon>
        <taxon>Eucalyptus</taxon>
    </lineage>
</organism>
<gene>
    <name evidence="2" type="ORF">EUGRSUZ_D00114</name>
</gene>
<dbReference type="InParanoid" id="A0A059CCR2"/>
<name>A0A059CCR2_EUCGR</name>
<dbReference type="Gramene" id="KCW75735">
    <property type="protein sequence ID" value="KCW75735"/>
    <property type="gene ID" value="EUGRSUZ_D00114"/>
</dbReference>
<reference evidence="2" key="1">
    <citation type="submission" date="2013-07" db="EMBL/GenBank/DDBJ databases">
        <title>The genome of Eucalyptus grandis.</title>
        <authorList>
            <person name="Schmutz J."/>
            <person name="Hayes R."/>
            <person name="Myburg A."/>
            <person name="Tuskan G."/>
            <person name="Grattapaglia D."/>
            <person name="Rokhsar D.S."/>
        </authorList>
    </citation>
    <scope>NUCLEOTIDE SEQUENCE</scope>
    <source>
        <tissue evidence="2">Leaf extractions</tissue>
    </source>
</reference>
<accession>A0A059CCR2</accession>
<protein>
    <submittedName>
        <fullName evidence="2">Uncharacterized protein</fullName>
    </submittedName>
</protein>
<proteinExistence type="predicted"/>
<sequence>MESISSRAGRISISLLESEDVDFMTSPISSASLFLFPFSTTCPNPNPNRKAQVTFDSSQSPTNSKETQQNSTI</sequence>
<evidence type="ECO:0000256" key="1">
    <source>
        <dbReference type="SAM" id="MobiDB-lite"/>
    </source>
</evidence>
<feature type="region of interest" description="Disordered" evidence="1">
    <location>
        <begin position="45"/>
        <end position="73"/>
    </location>
</feature>
<evidence type="ECO:0000313" key="2">
    <source>
        <dbReference type="EMBL" id="KCW75735.1"/>
    </source>
</evidence>
<dbReference type="EMBL" id="KK198756">
    <property type="protein sequence ID" value="KCW75735.1"/>
    <property type="molecule type" value="Genomic_DNA"/>
</dbReference>